<keyword evidence="2" id="KW-1185">Reference proteome</keyword>
<accession>A0A9N9T5D5</accession>
<dbReference type="InterPro" id="IPR053084">
    <property type="entry name" value="AKAP"/>
</dbReference>
<dbReference type="GO" id="GO:0005952">
    <property type="term" value="C:cAMP-dependent protein kinase complex"/>
    <property type="evidence" value="ECO:0007669"/>
    <property type="project" value="TreeGrafter"/>
</dbReference>
<organism evidence="1 2">
    <name type="scientific">Diabrotica balteata</name>
    <name type="common">Banded cucumber beetle</name>
    <dbReference type="NCBI Taxonomy" id="107213"/>
    <lineage>
        <taxon>Eukaryota</taxon>
        <taxon>Metazoa</taxon>
        <taxon>Ecdysozoa</taxon>
        <taxon>Arthropoda</taxon>
        <taxon>Hexapoda</taxon>
        <taxon>Insecta</taxon>
        <taxon>Pterygota</taxon>
        <taxon>Neoptera</taxon>
        <taxon>Endopterygota</taxon>
        <taxon>Coleoptera</taxon>
        <taxon>Polyphaga</taxon>
        <taxon>Cucujiformia</taxon>
        <taxon>Chrysomeloidea</taxon>
        <taxon>Chrysomelidae</taxon>
        <taxon>Galerucinae</taxon>
        <taxon>Diabroticina</taxon>
        <taxon>Diabroticites</taxon>
        <taxon>Diabrotica</taxon>
    </lineage>
</organism>
<proteinExistence type="predicted"/>
<evidence type="ECO:0000313" key="2">
    <source>
        <dbReference type="Proteomes" id="UP001153709"/>
    </source>
</evidence>
<protein>
    <submittedName>
        <fullName evidence="1">Uncharacterized protein</fullName>
    </submittedName>
</protein>
<dbReference type="GO" id="GO:0034237">
    <property type="term" value="F:protein kinase A regulatory subunit binding"/>
    <property type="evidence" value="ECO:0007669"/>
    <property type="project" value="TreeGrafter"/>
</dbReference>
<dbReference type="InterPro" id="IPR025663">
    <property type="entry name" value="AKAP_28"/>
</dbReference>
<dbReference type="PANTHER" id="PTHR35075">
    <property type="entry name" value="A-KINASE ANCHOR PROTEIN 14"/>
    <property type="match status" value="1"/>
</dbReference>
<dbReference type="Proteomes" id="UP001153709">
    <property type="component" value="Chromosome 7"/>
</dbReference>
<name>A0A9N9T5D5_DIABA</name>
<gene>
    <name evidence="1" type="ORF">DIABBA_LOCUS10248</name>
</gene>
<reference evidence="1" key="1">
    <citation type="submission" date="2022-01" db="EMBL/GenBank/DDBJ databases">
        <authorList>
            <person name="King R."/>
        </authorList>
    </citation>
    <scope>NUCLEOTIDE SEQUENCE</scope>
</reference>
<dbReference type="AlphaFoldDB" id="A0A9N9T5D5"/>
<dbReference type="Pfam" id="PF14469">
    <property type="entry name" value="AKAP28"/>
    <property type="match status" value="1"/>
</dbReference>
<dbReference type="PANTHER" id="PTHR35075:SF1">
    <property type="entry name" value="A-KINASE ANCHOR PROTEIN 14"/>
    <property type="match status" value="1"/>
</dbReference>
<dbReference type="OrthoDB" id="2148342at2759"/>
<sequence>MSRTSGNSVSTVKNVITVKGLDFNVKPDDTRHTSIFYPEPKISIPTDFPTSTRSTEVNDFDTCPISGYGTTIVKNEYYSKLQKEHKCNLYDNYEDFSKTFIDDILNSAAEHIRLTQKRDVIFGPKKFSVSQKPFVWPTIKEFSEVRTAFKIVEWIDSTAVVAENWLYSIMMVCKSANHISDFYKYEAIFSLPTKCYPISQATASVFFHVEVSRVMSEFCPVNVTFQLESFSSKLSPRTHVITDALLFRVIDAKIKIFKSYYF</sequence>
<evidence type="ECO:0000313" key="1">
    <source>
        <dbReference type="EMBL" id="CAG9837246.1"/>
    </source>
</evidence>
<dbReference type="EMBL" id="OU898282">
    <property type="protein sequence ID" value="CAG9837246.1"/>
    <property type="molecule type" value="Genomic_DNA"/>
</dbReference>